<organism evidence="2 3">
    <name type="scientific">Acropora cervicornis</name>
    <name type="common">Staghorn coral</name>
    <dbReference type="NCBI Taxonomy" id="6130"/>
    <lineage>
        <taxon>Eukaryota</taxon>
        <taxon>Metazoa</taxon>
        <taxon>Cnidaria</taxon>
        <taxon>Anthozoa</taxon>
        <taxon>Hexacorallia</taxon>
        <taxon>Scleractinia</taxon>
        <taxon>Astrocoeniina</taxon>
        <taxon>Acroporidae</taxon>
        <taxon>Acropora</taxon>
    </lineage>
</organism>
<comment type="caution">
    <text evidence="2">The sequence shown here is derived from an EMBL/GenBank/DDBJ whole genome shotgun (WGS) entry which is preliminary data.</text>
</comment>
<dbReference type="Proteomes" id="UP001249851">
    <property type="component" value="Unassembled WGS sequence"/>
</dbReference>
<sequence>MGKDELDSDVTTLVTGLFVPSETLVPIGEESLDQTPGPSGEQETKEMPETADDEPDFKMIFYLSQGPLNNRETISSKDDGLTVLKKGHFWLI</sequence>
<accession>A0AAD9UWM1</accession>
<name>A0AAD9UWM1_ACRCE</name>
<evidence type="ECO:0000313" key="2">
    <source>
        <dbReference type="EMBL" id="KAK2552709.1"/>
    </source>
</evidence>
<reference evidence="2" key="1">
    <citation type="journal article" date="2023" name="G3 (Bethesda)">
        <title>Whole genome assembly and annotation of the endangered Caribbean coral Acropora cervicornis.</title>
        <authorList>
            <person name="Selwyn J.D."/>
            <person name="Vollmer S.V."/>
        </authorList>
    </citation>
    <scope>NUCLEOTIDE SEQUENCE</scope>
    <source>
        <strain evidence="2">K2</strain>
    </source>
</reference>
<reference evidence="2" key="2">
    <citation type="journal article" date="2023" name="Science">
        <title>Genomic signatures of disease resistance in endangered staghorn corals.</title>
        <authorList>
            <person name="Vollmer S.V."/>
            <person name="Selwyn J.D."/>
            <person name="Despard B.A."/>
            <person name="Roesel C.L."/>
        </authorList>
    </citation>
    <scope>NUCLEOTIDE SEQUENCE</scope>
    <source>
        <strain evidence="2">K2</strain>
    </source>
</reference>
<proteinExistence type="predicted"/>
<gene>
    <name evidence="2" type="ORF">P5673_026108</name>
</gene>
<evidence type="ECO:0000313" key="3">
    <source>
        <dbReference type="Proteomes" id="UP001249851"/>
    </source>
</evidence>
<dbReference type="EMBL" id="JARQWQ010000084">
    <property type="protein sequence ID" value="KAK2552709.1"/>
    <property type="molecule type" value="Genomic_DNA"/>
</dbReference>
<evidence type="ECO:0000256" key="1">
    <source>
        <dbReference type="SAM" id="MobiDB-lite"/>
    </source>
</evidence>
<protein>
    <submittedName>
        <fullName evidence="2">Uncharacterized protein</fullName>
    </submittedName>
</protein>
<feature type="region of interest" description="Disordered" evidence="1">
    <location>
        <begin position="25"/>
        <end position="55"/>
    </location>
</feature>
<dbReference type="AlphaFoldDB" id="A0AAD9UWM1"/>
<keyword evidence="3" id="KW-1185">Reference proteome</keyword>